<proteinExistence type="predicted"/>
<dbReference type="Proteomes" id="UP000239388">
    <property type="component" value="Unassembled WGS sequence"/>
</dbReference>
<organism evidence="3 4">
    <name type="scientific">Blastopirellula marina</name>
    <dbReference type="NCBI Taxonomy" id="124"/>
    <lineage>
        <taxon>Bacteria</taxon>
        <taxon>Pseudomonadati</taxon>
        <taxon>Planctomycetota</taxon>
        <taxon>Planctomycetia</taxon>
        <taxon>Pirellulales</taxon>
        <taxon>Pirellulaceae</taxon>
        <taxon>Blastopirellula</taxon>
    </lineage>
</organism>
<accession>A0A2S8G0T2</accession>
<gene>
    <name evidence="3" type="ORF">C5Y98_08130</name>
</gene>
<feature type="transmembrane region" description="Helical" evidence="1">
    <location>
        <begin position="16"/>
        <end position="38"/>
    </location>
</feature>
<name>A0A2S8G0T2_9BACT</name>
<feature type="domain" description="Putative Flp pilus-assembly TadG-like N-terminal" evidence="2">
    <location>
        <begin position="15"/>
        <end position="57"/>
    </location>
</feature>
<protein>
    <recommendedName>
        <fullName evidence="2">Putative Flp pilus-assembly TadG-like N-terminal domain-containing protein</fullName>
    </recommendedName>
</protein>
<keyword evidence="1" id="KW-0812">Transmembrane</keyword>
<sequence>MSQSRNHLSNRQGYSLVLFALLLPVFFGFAALVIDLGLARVKLRQMQSATDTAALEGLRDEYRTGGDRQSPRWFAAQTFYPDINPDFETYATQQSVLEITEDSPPSGGVVQDPRERRWVPNMAANTNDVEQGDLEFISSQSGSQQFFARLRHSTHDAERGIRHDSPPLPYLFGRATVRTTKRPSEAIYRGISVKSVSVASTTRALTMGPTVTVNGETILGVEYVASVSDWGNAMVYGIQAGQEINRYTIGEVIPPTMASSLATSPNGYVAIFDPNSTVANRIVGFGFIDANGPNLNQHVVPRNASSRLLPTLDPLNQPSINEYGQLLNVNVNGFVQTSCLSPTPKAEFLEN</sequence>
<dbReference type="RefSeq" id="WP_105353121.1">
    <property type="nucleotide sequence ID" value="NZ_PUIB01000011.1"/>
</dbReference>
<dbReference type="OrthoDB" id="291679at2"/>
<keyword evidence="1" id="KW-0472">Membrane</keyword>
<keyword evidence="1" id="KW-1133">Transmembrane helix</keyword>
<dbReference type="EMBL" id="PUIB01000011">
    <property type="protein sequence ID" value="PQO38043.1"/>
    <property type="molecule type" value="Genomic_DNA"/>
</dbReference>
<dbReference type="InterPro" id="IPR028087">
    <property type="entry name" value="Tad_N"/>
</dbReference>
<comment type="caution">
    <text evidence="3">The sequence shown here is derived from an EMBL/GenBank/DDBJ whole genome shotgun (WGS) entry which is preliminary data.</text>
</comment>
<reference evidence="3 4" key="1">
    <citation type="submission" date="2018-02" db="EMBL/GenBank/DDBJ databases">
        <title>Comparative genomes isolates from brazilian mangrove.</title>
        <authorList>
            <person name="Araujo J.E."/>
            <person name="Taketani R.G."/>
            <person name="Silva M.C.P."/>
            <person name="Loureco M.V."/>
            <person name="Andreote F.D."/>
        </authorList>
    </citation>
    <scope>NUCLEOTIDE SEQUENCE [LARGE SCALE GENOMIC DNA]</scope>
    <source>
        <strain evidence="3 4">NAP PRIS-MGV</strain>
    </source>
</reference>
<dbReference type="Pfam" id="PF13400">
    <property type="entry name" value="Tad"/>
    <property type="match status" value="1"/>
</dbReference>
<evidence type="ECO:0000313" key="4">
    <source>
        <dbReference type="Proteomes" id="UP000239388"/>
    </source>
</evidence>
<dbReference type="AlphaFoldDB" id="A0A2S8G0T2"/>
<evidence type="ECO:0000259" key="2">
    <source>
        <dbReference type="Pfam" id="PF13400"/>
    </source>
</evidence>
<evidence type="ECO:0000256" key="1">
    <source>
        <dbReference type="SAM" id="Phobius"/>
    </source>
</evidence>
<evidence type="ECO:0000313" key="3">
    <source>
        <dbReference type="EMBL" id="PQO38043.1"/>
    </source>
</evidence>